<evidence type="ECO:0000313" key="2">
    <source>
        <dbReference type="EMBL" id="ACY15326.1"/>
    </source>
</evidence>
<evidence type="ECO:0008006" key="4">
    <source>
        <dbReference type="Google" id="ProtNLM"/>
    </source>
</evidence>
<feature type="region of interest" description="Disordered" evidence="1">
    <location>
        <begin position="1"/>
        <end position="24"/>
    </location>
</feature>
<organism evidence="2 3">
    <name type="scientific">Haliangium ochraceum (strain DSM 14365 / JCM 11303 / SMP-2)</name>
    <dbReference type="NCBI Taxonomy" id="502025"/>
    <lineage>
        <taxon>Bacteria</taxon>
        <taxon>Pseudomonadati</taxon>
        <taxon>Myxococcota</taxon>
        <taxon>Polyangia</taxon>
        <taxon>Haliangiales</taxon>
        <taxon>Kofleriaceae</taxon>
        <taxon>Haliangium</taxon>
    </lineage>
</organism>
<dbReference type="STRING" id="502025.Hoch_2800"/>
<dbReference type="Pfam" id="PF09660">
    <property type="entry name" value="DUF2397"/>
    <property type="match status" value="1"/>
</dbReference>
<name>D0LNE9_HALO1</name>
<dbReference type="Proteomes" id="UP000001880">
    <property type="component" value="Chromosome"/>
</dbReference>
<dbReference type="EMBL" id="CP001804">
    <property type="protein sequence ID" value="ACY15326.1"/>
    <property type="molecule type" value="Genomic_DNA"/>
</dbReference>
<reference evidence="2 3" key="1">
    <citation type="journal article" date="2010" name="Stand. Genomic Sci.">
        <title>Complete genome sequence of Haliangium ochraceum type strain (SMP-2).</title>
        <authorList>
            <consortium name="US DOE Joint Genome Institute (JGI-PGF)"/>
            <person name="Ivanova N."/>
            <person name="Daum C."/>
            <person name="Lang E."/>
            <person name="Abt B."/>
            <person name="Kopitz M."/>
            <person name="Saunders E."/>
            <person name="Lapidus A."/>
            <person name="Lucas S."/>
            <person name="Glavina Del Rio T."/>
            <person name="Nolan M."/>
            <person name="Tice H."/>
            <person name="Copeland A."/>
            <person name="Cheng J.F."/>
            <person name="Chen F."/>
            <person name="Bruce D."/>
            <person name="Goodwin L."/>
            <person name="Pitluck S."/>
            <person name="Mavromatis K."/>
            <person name="Pati A."/>
            <person name="Mikhailova N."/>
            <person name="Chen A."/>
            <person name="Palaniappan K."/>
            <person name="Land M."/>
            <person name="Hauser L."/>
            <person name="Chang Y.J."/>
            <person name="Jeffries C.D."/>
            <person name="Detter J.C."/>
            <person name="Brettin T."/>
            <person name="Rohde M."/>
            <person name="Goker M."/>
            <person name="Bristow J."/>
            <person name="Markowitz V."/>
            <person name="Eisen J.A."/>
            <person name="Hugenholtz P."/>
            <person name="Kyrpides N.C."/>
            <person name="Klenk H.P."/>
        </authorList>
    </citation>
    <scope>NUCLEOTIDE SEQUENCE [LARGE SCALE GENOMIC DNA]</scope>
    <source>
        <strain evidence="3">DSM 14365 / CIP 107738 / JCM 11303 / AJ 13395 / SMP-2</strain>
    </source>
</reference>
<sequence length="545" mass="60497">MNRYDEPSEADTMSQHNEASRETTKATRLLDEVAVFHYVTAPNAPTYRAIMQIFHEAKEHYTVDLRPAQVLAGLQQSVYHAELPDEDALNRALDQLVDWGNLARIHDTAAVARIGDFYRRRHLYHLTAIGEAAHRAVREVEATLGKTGSLQTAMLVKIRDTLRSLAELAESGRRDDADALYALLHDLHGAFDTLTQEASRFLGALGHRDSERMAEERFELYKRAVLNYVSRFVDQLRRLGAEIAIHVRACEAAGIADSFELAVRAANLPPAPDGRDPQALWVAEWRAKWEGVRTWFIGGTQGAESSVERFATKAVGAVVELMRFLSRLNDRRTRPVDRAADYRTLARWFAICTTDEQAHGLWQAATGLYAGRHFHIAEEDEDLVAPSTSWLDAAPVAVPIRLRTHGSSSAAGRAAPAQDYSADKQWIAQMRRREREQVAAATRRFAGHGCVDFRAIERLDAAEFDLLLSLLDQALGAPADSGGVRQVRTADGRLLVTLHPPAADADAATATIDTPRGRLRCRNYRIEVRDAFAAARSVRAQEGGA</sequence>
<dbReference type="NCBIfam" id="TIGR02677">
    <property type="entry name" value="TIGR02677 family protein"/>
    <property type="match status" value="1"/>
</dbReference>
<protein>
    <recommendedName>
        <fullName evidence="4">TIGR02677 family protein</fullName>
    </recommendedName>
</protein>
<dbReference type="InterPro" id="IPR013493">
    <property type="entry name" value="CHP02677"/>
</dbReference>
<accession>D0LNE9</accession>
<dbReference type="HOGENOM" id="CLU_031541_0_0_7"/>
<proteinExistence type="predicted"/>
<evidence type="ECO:0000256" key="1">
    <source>
        <dbReference type="SAM" id="MobiDB-lite"/>
    </source>
</evidence>
<dbReference type="eggNOG" id="ENOG502Z7IU">
    <property type="taxonomic scope" value="Bacteria"/>
</dbReference>
<keyword evidence="3" id="KW-1185">Reference proteome</keyword>
<gene>
    <name evidence="2" type="ordered locus">Hoch_2800</name>
</gene>
<dbReference type="AlphaFoldDB" id="D0LNE9"/>
<evidence type="ECO:0000313" key="3">
    <source>
        <dbReference type="Proteomes" id="UP000001880"/>
    </source>
</evidence>
<dbReference type="KEGG" id="hoh:Hoch_2800"/>
<dbReference type="RefSeq" id="WP_012827934.1">
    <property type="nucleotide sequence ID" value="NC_013440.1"/>
</dbReference>
<dbReference type="OrthoDB" id="5508807at2"/>